<proteinExistence type="predicted"/>
<accession>U4LYE4</accession>
<dbReference type="EMBL" id="HF936636">
    <property type="protein sequence ID" value="CCX34858.1"/>
    <property type="molecule type" value="Genomic_DNA"/>
</dbReference>
<name>U4LYE4_PYROM</name>
<evidence type="ECO:0000313" key="2">
    <source>
        <dbReference type="Proteomes" id="UP000018144"/>
    </source>
</evidence>
<dbReference type="AlphaFoldDB" id="U4LYE4"/>
<reference evidence="1 2" key="1">
    <citation type="journal article" date="2013" name="PLoS Genet.">
        <title>The genome and development-dependent transcriptomes of Pyronema confluens: a window into fungal evolution.</title>
        <authorList>
            <person name="Traeger S."/>
            <person name="Altegoer F."/>
            <person name="Freitag M."/>
            <person name="Gabaldon T."/>
            <person name="Kempken F."/>
            <person name="Kumar A."/>
            <person name="Marcet-Houben M."/>
            <person name="Poggeler S."/>
            <person name="Stajich J.E."/>
            <person name="Nowrousian M."/>
        </authorList>
    </citation>
    <scope>NUCLEOTIDE SEQUENCE [LARGE SCALE GENOMIC DNA]</scope>
    <source>
        <strain evidence="2">CBS 100304</strain>
        <tissue evidence="1">Vegetative mycelium</tissue>
    </source>
</reference>
<protein>
    <submittedName>
        <fullName evidence="1">Uncharacterized protein</fullName>
    </submittedName>
</protein>
<organism evidence="1 2">
    <name type="scientific">Pyronema omphalodes (strain CBS 100304)</name>
    <name type="common">Pyronema confluens</name>
    <dbReference type="NCBI Taxonomy" id="1076935"/>
    <lineage>
        <taxon>Eukaryota</taxon>
        <taxon>Fungi</taxon>
        <taxon>Dikarya</taxon>
        <taxon>Ascomycota</taxon>
        <taxon>Pezizomycotina</taxon>
        <taxon>Pezizomycetes</taxon>
        <taxon>Pezizales</taxon>
        <taxon>Pyronemataceae</taxon>
        <taxon>Pyronema</taxon>
    </lineage>
</organism>
<sequence>MIGIECFSEARSTQRMIMRECSLGAHKDFYLD</sequence>
<gene>
    <name evidence="1" type="ORF">PCON_04376</name>
</gene>
<keyword evidence="2" id="KW-1185">Reference proteome</keyword>
<dbReference type="Proteomes" id="UP000018144">
    <property type="component" value="Unassembled WGS sequence"/>
</dbReference>
<evidence type="ECO:0000313" key="1">
    <source>
        <dbReference type="EMBL" id="CCX34858.1"/>
    </source>
</evidence>